<dbReference type="OrthoDB" id="1683515at2"/>
<evidence type="ECO:0000313" key="4">
    <source>
        <dbReference type="Proteomes" id="UP000001572"/>
    </source>
</evidence>
<dbReference type="Proteomes" id="UP000001572">
    <property type="component" value="Chromosome"/>
</dbReference>
<proteinExistence type="predicted"/>
<keyword evidence="4" id="KW-1185">Reference proteome</keyword>
<evidence type="ECO:0000256" key="2">
    <source>
        <dbReference type="ARBA" id="ARBA00023274"/>
    </source>
</evidence>
<dbReference type="InterPro" id="IPR041985">
    <property type="entry name" value="Ribosomal_eL14_KOW"/>
</dbReference>
<gene>
    <name evidence="3" type="ordered locus">Amet_4455</name>
</gene>
<dbReference type="Gene3D" id="2.30.30.30">
    <property type="match status" value="1"/>
</dbReference>
<dbReference type="EMBL" id="CP000724">
    <property type="protein sequence ID" value="ABR50527.1"/>
    <property type="molecule type" value="Genomic_DNA"/>
</dbReference>
<dbReference type="GO" id="GO:1990904">
    <property type="term" value="C:ribonucleoprotein complex"/>
    <property type="evidence" value="ECO:0007669"/>
    <property type="project" value="UniProtKB-KW"/>
</dbReference>
<dbReference type="KEGG" id="amt:Amet_4455"/>
<organism evidence="3 4">
    <name type="scientific">Alkaliphilus metalliredigens (strain QYMF)</name>
    <dbReference type="NCBI Taxonomy" id="293826"/>
    <lineage>
        <taxon>Bacteria</taxon>
        <taxon>Bacillati</taxon>
        <taxon>Bacillota</taxon>
        <taxon>Clostridia</taxon>
        <taxon>Peptostreptococcales</taxon>
        <taxon>Natronincolaceae</taxon>
        <taxon>Alkaliphilus</taxon>
    </lineage>
</organism>
<keyword evidence="1" id="KW-0689">Ribosomal protein</keyword>
<dbReference type="HOGENOM" id="CLU_168121_0_0_9"/>
<dbReference type="STRING" id="293826.Amet_4455"/>
<accession>A6TWF9</accession>
<evidence type="ECO:0000313" key="3">
    <source>
        <dbReference type="EMBL" id="ABR50527.1"/>
    </source>
</evidence>
<dbReference type="GO" id="GO:0005840">
    <property type="term" value="C:ribosome"/>
    <property type="evidence" value="ECO:0007669"/>
    <property type="project" value="UniProtKB-KW"/>
</dbReference>
<evidence type="ECO:0000256" key="1">
    <source>
        <dbReference type="ARBA" id="ARBA00022980"/>
    </source>
</evidence>
<sequence>MELSDIGIGQVVRSLSGRDQGKPFIVIGHLDEDHVLVVDGDLRRLDRPKKKKKKHVAKFNIISEEVKERVENNKKINNAFIRRELERLGVKIKS</sequence>
<dbReference type="eggNOG" id="COG2163">
    <property type="taxonomic scope" value="Bacteria"/>
</dbReference>
<reference evidence="4" key="1">
    <citation type="journal article" date="2016" name="Genome Announc.">
        <title>Complete genome sequence of Alkaliphilus metalliredigens strain QYMF, an alkaliphilic and metal-reducing bacterium isolated from borax-contaminated leachate ponds.</title>
        <authorList>
            <person name="Hwang C."/>
            <person name="Copeland A."/>
            <person name="Lucas S."/>
            <person name="Lapidus A."/>
            <person name="Barry K."/>
            <person name="Detter J.C."/>
            <person name="Glavina Del Rio T."/>
            <person name="Hammon N."/>
            <person name="Israni S."/>
            <person name="Dalin E."/>
            <person name="Tice H."/>
            <person name="Pitluck S."/>
            <person name="Chertkov O."/>
            <person name="Brettin T."/>
            <person name="Bruce D."/>
            <person name="Han C."/>
            <person name="Schmutz J."/>
            <person name="Larimer F."/>
            <person name="Land M.L."/>
            <person name="Hauser L."/>
            <person name="Kyrpides N."/>
            <person name="Mikhailova N."/>
            <person name="Ye Q."/>
            <person name="Zhou J."/>
            <person name="Richardson P."/>
            <person name="Fields M.W."/>
        </authorList>
    </citation>
    <scope>NUCLEOTIDE SEQUENCE [LARGE SCALE GENOMIC DNA]</scope>
    <source>
        <strain evidence="4">QYMF</strain>
    </source>
</reference>
<dbReference type="RefSeq" id="WP_012065418.1">
    <property type="nucleotide sequence ID" value="NC_009633.1"/>
</dbReference>
<keyword evidence="2" id="KW-0687">Ribonucleoprotein</keyword>
<dbReference type="AlphaFoldDB" id="A6TWF9"/>
<dbReference type="SUPFAM" id="SSF50104">
    <property type="entry name" value="Translation proteins SH3-like domain"/>
    <property type="match status" value="1"/>
</dbReference>
<protein>
    <submittedName>
        <fullName evidence="3">Uncharacterized protein</fullName>
    </submittedName>
</protein>
<dbReference type="CDD" id="cd06088">
    <property type="entry name" value="KOW_RPL14"/>
    <property type="match status" value="1"/>
</dbReference>
<name>A6TWF9_ALKMQ</name>
<dbReference type="InterPro" id="IPR008991">
    <property type="entry name" value="Translation_prot_SH3-like_sf"/>
</dbReference>
<dbReference type="InterPro" id="IPR014722">
    <property type="entry name" value="Rib_uL2_dom2"/>
</dbReference>